<gene>
    <name evidence="2" type="ORF">ACHHYP_08524</name>
</gene>
<dbReference type="Gene3D" id="3.40.50.1820">
    <property type="entry name" value="alpha/beta hydrolase"/>
    <property type="match status" value="1"/>
</dbReference>
<dbReference type="OrthoDB" id="19657at2759"/>
<keyword evidence="3" id="KW-1185">Reference proteome</keyword>
<name>A0A1V9YPH6_ACHHY</name>
<keyword evidence="2" id="KW-0378">Hydrolase</keyword>
<proteinExistence type="predicted"/>
<feature type="domain" description="AB hydrolase-1" evidence="1">
    <location>
        <begin position="50"/>
        <end position="167"/>
    </location>
</feature>
<evidence type="ECO:0000259" key="1">
    <source>
        <dbReference type="Pfam" id="PF00561"/>
    </source>
</evidence>
<dbReference type="SUPFAM" id="SSF53474">
    <property type="entry name" value="alpha/beta-Hydrolases"/>
    <property type="match status" value="1"/>
</dbReference>
<comment type="caution">
    <text evidence="2">The sequence shown here is derived from an EMBL/GenBank/DDBJ whole genome shotgun (WGS) entry which is preliminary data.</text>
</comment>
<dbReference type="GO" id="GO:0006508">
    <property type="term" value="P:proteolysis"/>
    <property type="evidence" value="ECO:0007669"/>
    <property type="project" value="UniProtKB-KW"/>
</dbReference>
<dbReference type="PANTHER" id="PTHR43433">
    <property type="entry name" value="HYDROLASE, ALPHA/BETA FOLD FAMILY PROTEIN"/>
    <property type="match status" value="1"/>
</dbReference>
<dbReference type="GO" id="GO:0008233">
    <property type="term" value="F:peptidase activity"/>
    <property type="evidence" value="ECO:0007669"/>
    <property type="project" value="UniProtKB-KW"/>
</dbReference>
<dbReference type="PANTHER" id="PTHR43433:SF5">
    <property type="entry name" value="AB HYDROLASE-1 DOMAIN-CONTAINING PROTEIN"/>
    <property type="match status" value="1"/>
</dbReference>
<dbReference type="STRING" id="1202772.A0A1V9YPH6"/>
<accession>A0A1V9YPH6</accession>
<evidence type="ECO:0000313" key="3">
    <source>
        <dbReference type="Proteomes" id="UP000243579"/>
    </source>
</evidence>
<dbReference type="InterPro" id="IPR050471">
    <property type="entry name" value="AB_hydrolase"/>
</dbReference>
<sequence length="317" mass="35102">MTVTDVIPLDRLFTKEALALHYDRVERATLANGLCVHYALHGPDDAPQKVLLIMGLLGDKEAWLPLLSAFRASPTASKYQLVTFDNRGVGGSDKPWGRYSTSQMATDAKLLLDHLGWCRAHVVGASMGGMIAQELAHAYPRHVQSLALLVTSPSFALGPWPSWHQLAAYWAIGRSILFPSPQTGAGTMLYVLFPDEYLRTEHAPDLTVGAILHRHHLERQEQTAPTLSGVLGQYAAVMLHRMSYWRLRQVAEAGYPILIVGAKKDRMLHPDHSKQLYEALRGPKTTLAMYEGSGHDVHVQHRDEVAAALVAHFQIAE</sequence>
<dbReference type="AlphaFoldDB" id="A0A1V9YPH6"/>
<organism evidence="2 3">
    <name type="scientific">Achlya hypogyna</name>
    <name type="common">Oomycete</name>
    <name type="synonym">Protoachlya hypogyna</name>
    <dbReference type="NCBI Taxonomy" id="1202772"/>
    <lineage>
        <taxon>Eukaryota</taxon>
        <taxon>Sar</taxon>
        <taxon>Stramenopiles</taxon>
        <taxon>Oomycota</taxon>
        <taxon>Saprolegniomycetes</taxon>
        <taxon>Saprolegniales</taxon>
        <taxon>Achlyaceae</taxon>
        <taxon>Achlya</taxon>
    </lineage>
</organism>
<evidence type="ECO:0000313" key="2">
    <source>
        <dbReference type="EMBL" id="OQR87599.1"/>
    </source>
</evidence>
<dbReference type="PRINTS" id="PR00111">
    <property type="entry name" value="ABHYDROLASE"/>
</dbReference>
<dbReference type="InterPro" id="IPR029058">
    <property type="entry name" value="AB_hydrolase_fold"/>
</dbReference>
<dbReference type="EMBL" id="JNBR01001431">
    <property type="protein sequence ID" value="OQR87599.1"/>
    <property type="molecule type" value="Genomic_DNA"/>
</dbReference>
<dbReference type="InterPro" id="IPR000073">
    <property type="entry name" value="AB_hydrolase_1"/>
</dbReference>
<dbReference type="Pfam" id="PF00561">
    <property type="entry name" value="Abhydrolase_1"/>
    <property type="match status" value="1"/>
</dbReference>
<reference evidence="2 3" key="1">
    <citation type="journal article" date="2014" name="Genome Biol. Evol.">
        <title>The secreted proteins of Achlya hypogyna and Thraustotheca clavata identify the ancestral oomycete secretome and reveal gene acquisitions by horizontal gene transfer.</title>
        <authorList>
            <person name="Misner I."/>
            <person name="Blouin N."/>
            <person name="Leonard G."/>
            <person name="Richards T.A."/>
            <person name="Lane C.E."/>
        </authorList>
    </citation>
    <scope>NUCLEOTIDE SEQUENCE [LARGE SCALE GENOMIC DNA]</scope>
    <source>
        <strain evidence="2 3">ATCC 48635</strain>
    </source>
</reference>
<dbReference type="Proteomes" id="UP000243579">
    <property type="component" value="Unassembled WGS sequence"/>
</dbReference>
<protein>
    <submittedName>
        <fullName evidence="2">Serine protease family S33</fullName>
    </submittedName>
</protein>
<keyword evidence="2" id="KW-0645">Protease</keyword>